<evidence type="ECO:0000256" key="2">
    <source>
        <dbReference type="SAM" id="SignalP"/>
    </source>
</evidence>
<protein>
    <submittedName>
        <fullName evidence="3">Uncharacterized protein DUF3558</fullName>
    </submittedName>
</protein>
<evidence type="ECO:0000256" key="1">
    <source>
        <dbReference type="SAM" id="MobiDB-lite"/>
    </source>
</evidence>
<feature type="region of interest" description="Disordered" evidence="1">
    <location>
        <begin position="22"/>
        <end position="60"/>
    </location>
</feature>
<sequence>MRSSPVVATAVALFALLAGCTEQTSGDPSASGEPTGTSEQPTDEPTTTPSESGGGVADLQPCDILEPADVQGLQLTGGEEKEVSGARVCRYRYEGATLNDSFTVSVELFDGIGLDDLNVDDIQPMKVGGHDGASFTDPGGGCGVSIGVTDTSRVDNTAVGGENQELACRLATQLATAVEKRLP</sequence>
<dbReference type="PROSITE" id="PS51257">
    <property type="entry name" value="PROKAR_LIPOPROTEIN"/>
    <property type="match status" value="1"/>
</dbReference>
<dbReference type="InterPro" id="IPR024520">
    <property type="entry name" value="DUF3558"/>
</dbReference>
<keyword evidence="2" id="KW-0732">Signal</keyword>
<feature type="compositionally biased region" description="Low complexity" evidence="1">
    <location>
        <begin position="37"/>
        <end position="51"/>
    </location>
</feature>
<dbReference type="Pfam" id="PF12079">
    <property type="entry name" value="DUF3558"/>
    <property type="match status" value="1"/>
</dbReference>
<accession>A0A4R7UTT2</accession>
<feature type="signal peptide" evidence="2">
    <location>
        <begin position="1"/>
        <end position="20"/>
    </location>
</feature>
<dbReference type="RefSeq" id="WP_166664475.1">
    <property type="nucleotide sequence ID" value="NZ_SOCP01000024.1"/>
</dbReference>
<dbReference type="Proteomes" id="UP000294927">
    <property type="component" value="Unassembled WGS sequence"/>
</dbReference>
<keyword evidence="4" id="KW-1185">Reference proteome</keyword>
<dbReference type="AlphaFoldDB" id="A0A4R7UTT2"/>
<feature type="compositionally biased region" description="Polar residues" evidence="1">
    <location>
        <begin position="22"/>
        <end position="36"/>
    </location>
</feature>
<evidence type="ECO:0000313" key="3">
    <source>
        <dbReference type="EMBL" id="TDV40049.1"/>
    </source>
</evidence>
<dbReference type="EMBL" id="SOCP01000024">
    <property type="protein sequence ID" value="TDV40049.1"/>
    <property type="molecule type" value="Genomic_DNA"/>
</dbReference>
<evidence type="ECO:0000313" key="4">
    <source>
        <dbReference type="Proteomes" id="UP000294927"/>
    </source>
</evidence>
<name>A0A4R7UTT2_9PSEU</name>
<reference evidence="3 4" key="1">
    <citation type="submission" date="2019-03" db="EMBL/GenBank/DDBJ databases">
        <title>Genomic Encyclopedia of Archaeal and Bacterial Type Strains, Phase II (KMG-II): from individual species to whole genera.</title>
        <authorList>
            <person name="Goeker M."/>
        </authorList>
    </citation>
    <scope>NUCLEOTIDE SEQUENCE [LARGE SCALE GENOMIC DNA]</scope>
    <source>
        <strain evidence="3 4">DSM 45499</strain>
    </source>
</reference>
<feature type="chain" id="PRO_5039565406" evidence="2">
    <location>
        <begin position="21"/>
        <end position="183"/>
    </location>
</feature>
<proteinExistence type="predicted"/>
<gene>
    <name evidence="3" type="ORF">CLV71_12466</name>
</gene>
<organism evidence="3 4">
    <name type="scientific">Actinophytocola oryzae</name>
    <dbReference type="NCBI Taxonomy" id="502181"/>
    <lineage>
        <taxon>Bacteria</taxon>
        <taxon>Bacillati</taxon>
        <taxon>Actinomycetota</taxon>
        <taxon>Actinomycetes</taxon>
        <taxon>Pseudonocardiales</taxon>
        <taxon>Pseudonocardiaceae</taxon>
    </lineage>
</organism>
<comment type="caution">
    <text evidence="3">The sequence shown here is derived from an EMBL/GenBank/DDBJ whole genome shotgun (WGS) entry which is preliminary data.</text>
</comment>